<feature type="non-terminal residue" evidence="1">
    <location>
        <position position="29"/>
    </location>
</feature>
<accession>A0A382WKQ5</accession>
<protein>
    <submittedName>
        <fullName evidence="1">Uncharacterized protein</fullName>
    </submittedName>
</protein>
<proteinExistence type="predicted"/>
<dbReference type="AlphaFoldDB" id="A0A382WKQ5"/>
<name>A0A382WKQ5_9ZZZZ</name>
<reference evidence="1" key="1">
    <citation type="submission" date="2018-05" db="EMBL/GenBank/DDBJ databases">
        <authorList>
            <person name="Lanie J.A."/>
            <person name="Ng W.-L."/>
            <person name="Kazmierczak K.M."/>
            <person name="Andrzejewski T.M."/>
            <person name="Davidsen T.M."/>
            <person name="Wayne K.J."/>
            <person name="Tettelin H."/>
            <person name="Glass J.I."/>
            <person name="Rusch D."/>
            <person name="Podicherti R."/>
            <person name="Tsui H.-C.T."/>
            <person name="Winkler M.E."/>
        </authorList>
    </citation>
    <scope>NUCLEOTIDE SEQUENCE</scope>
</reference>
<gene>
    <name evidence="1" type="ORF">METZ01_LOCUS412281</name>
</gene>
<sequence>MQQIAVRQSGIKQAIGASWIPLGAAAAPT</sequence>
<organism evidence="1">
    <name type="scientific">marine metagenome</name>
    <dbReference type="NCBI Taxonomy" id="408172"/>
    <lineage>
        <taxon>unclassified sequences</taxon>
        <taxon>metagenomes</taxon>
        <taxon>ecological metagenomes</taxon>
    </lineage>
</organism>
<evidence type="ECO:0000313" key="1">
    <source>
        <dbReference type="EMBL" id="SVD59427.1"/>
    </source>
</evidence>
<dbReference type="EMBL" id="UINC01160653">
    <property type="protein sequence ID" value="SVD59427.1"/>
    <property type="molecule type" value="Genomic_DNA"/>
</dbReference>